<reference evidence="2 4" key="1">
    <citation type="submission" date="2019-07" db="EMBL/GenBank/DDBJ databases">
        <title>Venturia inaequalis Genome Resource.</title>
        <authorList>
            <person name="Lichtner F.J."/>
        </authorList>
    </citation>
    <scope>NUCLEOTIDE SEQUENCE [LARGE SCALE GENOMIC DNA]</scope>
    <source>
        <strain evidence="1 3">120213</strain>
        <strain evidence="2 4">DMI_063113</strain>
    </source>
</reference>
<accession>A0A8H3ZAF8</accession>
<dbReference type="EMBL" id="WNWR01000066">
    <property type="protein sequence ID" value="KAE9992215.1"/>
    <property type="molecule type" value="Genomic_DNA"/>
</dbReference>
<gene>
    <name evidence="2" type="ORF">EG327_009713</name>
    <name evidence="1" type="ORF">EG328_011795</name>
</gene>
<dbReference type="Proteomes" id="UP000447873">
    <property type="component" value="Unassembled WGS sequence"/>
</dbReference>
<name>A0A8H3ZAF8_VENIN</name>
<keyword evidence="4" id="KW-1185">Reference proteome</keyword>
<protein>
    <recommendedName>
        <fullName evidence="5">BTB domain-containing protein</fullName>
    </recommendedName>
</protein>
<dbReference type="EMBL" id="WNWS01000092">
    <property type="protein sequence ID" value="KAE9981245.1"/>
    <property type="molecule type" value="Genomic_DNA"/>
</dbReference>
<dbReference type="Gene3D" id="3.30.710.10">
    <property type="entry name" value="Potassium Channel Kv1.1, Chain A"/>
    <property type="match status" value="1"/>
</dbReference>
<evidence type="ECO:0000313" key="2">
    <source>
        <dbReference type="EMBL" id="KAE9992215.1"/>
    </source>
</evidence>
<proteinExistence type="predicted"/>
<evidence type="ECO:0000313" key="4">
    <source>
        <dbReference type="Proteomes" id="UP000490939"/>
    </source>
</evidence>
<evidence type="ECO:0000313" key="1">
    <source>
        <dbReference type="EMBL" id="KAE9981245.1"/>
    </source>
</evidence>
<evidence type="ECO:0008006" key="5">
    <source>
        <dbReference type="Google" id="ProtNLM"/>
    </source>
</evidence>
<evidence type="ECO:0000313" key="3">
    <source>
        <dbReference type="Proteomes" id="UP000447873"/>
    </source>
</evidence>
<dbReference type="InterPro" id="IPR011333">
    <property type="entry name" value="SKP1/BTB/POZ_sf"/>
</dbReference>
<comment type="caution">
    <text evidence="2">The sequence shown here is derived from an EMBL/GenBank/DDBJ whole genome shotgun (WGS) entry which is preliminary data.</text>
</comment>
<sequence length="348" mass="38166">MASGNGDAEPPATVTIDPRGDLLLIVGETKQPVLVSARVLQVACEVFRAMLGPNFKEGQELERHNVQNSGPYTLPLPDEEPEPMEVLCRVLHHSYHQLYEKAMSMDLLTSVAAVADKYDCASALYYPATVWLEAKLQLATTLGHESLLAIALQLDSPHVFRKISQNLILNWGGSYERLANKGNIDATVLYQVQEQRQAAWNAINNTLFAHTRLLQSRLDYGSASCHTESISLVSRAHREICKPCMIAQPLLVIGFQKALQDLNLWPLPTTQSITISIGKLSTLREKDCHTYHSSNKIYVGGTNCSCFPTPKELMDTITTVVAAATPGLCLDCIKAGAKQASGCRVAHN</sequence>
<organism evidence="2 4">
    <name type="scientific">Venturia inaequalis</name>
    <name type="common">Apple scab fungus</name>
    <dbReference type="NCBI Taxonomy" id="5025"/>
    <lineage>
        <taxon>Eukaryota</taxon>
        <taxon>Fungi</taxon>
        <taxon>Dikarya</taxon>
        <taxon>Ascomycota</taxon>
        <taxon>Pezizomycotina</taxon>
        <taxon>Dothideomycetes</taxon>
        <taxon>Pleosporomycetidae</taxon>
        <taxon>Venturiales</taxon>
        <taxon>Venturiaceae</taxon>
        <taxon>Venturia</taxon>
    </lineage>
</organism>
<dbReference type="Proteomes" id="UP000490939">
    <property type="component" value="Unassembled WGS sequence"/>
</dbReference>
<dbReference type="AlphaFoldDB" id="A0A8H3ZAF8"/>